<protein>
    <submittedName>
        <fullName evidence="1">Uncharacterized protein</fullName>
    </submittedName>
</protein>
<accession>A0A397T0P0</accession>
<comment type="caution">
    <text evidence="1">The sequence shown here is derived from an EMBL/GenBank/DDBJ whole genome shotgun (WGS) entry which is preliminary data.</text>
</comment>
<sequence>MKKIINGSPTKNHNCCSEIVEYLARPELYYKSIKFELSSNIYLKPGPFGAAITIPNGNWTIFHCRHQVSMMDIASF</sequence>
<organism evidence="1 2">
    <name type="scientific">Glomus cerebriforme</name>
    <dbReference type="NCBI Taxonomy" id="658196"/>
    <lineage>
        <taxon>Eukaryota</taxon>
        <taxon>Fungi</taxon>
        <taxon>Fungi incertae sedis</taxon>
        <taxon>Mucoromycota</taxon>
        <taxon>Glomeromycotina</taxon>
        <taxon>Glomeromycetes</taxon>
        <taxon>Glomerales</taxon>
        <taxon>Glomeraceae</taxon>
        <taxon>Glomus</taxon>
    </lineage>
</organism>
<dbReference type="EMBL" id="QKYT01000255">
    <property type="protein sequence ID" value="RIA88614.1"/>
    <property type="molecule type" value="Genomic_DNA"/>
</dbReference>
<evidence type="ECO:0000313" key="2">
    <source>
        <dbReference type="Proteomes" id="UP000265703"/>
    </source>
</evidence>
<gene>
    <name evidence="1" type="ORF">C1645_774532</name>
</gene>
<name>A0A397T0P0_9GLOM</name>
<evidence type="ECO:0000313" key="1">
    <source>
        <dbReference type="EMBL" id="RIA88614.1"/>
    </source>
</evidence>
<proteinExistence type="predicted"/>
<dbReference type="AlphaFoldDB" id="A0A397T0P0"/>
<keyword evidence="2" id="KW-1185">Reference proteome</keyword>
<reference evidence="1 2" key="1">
    <citation type="submission" date="2018-06" db="EMBL/GenBank/DDBJ databases">
        <title>Comparative genomics reveals the genomic features of Rhizophagus irregularis, R. cerebriforme, R. diaphanum and Gigaspora rosea, and their symbiotic lifestyle signature.</title>
        <authorList>
            <person name="Morin E."/>
            <person name="San Clemente H."/>
            <person name="Chen E.C.H."/>
            <person name="De La Providencia I."/>
            <person name="Hainaut M."/>
            <person name="Kuo A."/>
            <person name="Kohler A."/>
            <person name="Murat C."/>
            <person name="Tang N."/>
            <person name="Roy S."/>
            <person name="Loubradou J."/>
            <person name="Henrissat B."/>
            <person name="Grigoriev I.V."/>
            <person name="Corradi N."/>
            <person name="Roux C."/>
            <person name="Martin F.M."/>
        </authorList>
    </citation>
    <scope>NUCLEOTIDE SEQUENCE [LARGE SCALE GENOMIC DNA]</scope>
    <source>
        <strain evidence="1 2">DAOM 227022</strain>
    </source>
</reference>
<dbReference type="Proteomes" id="UP000265703">
    <property type="component" value="Unassembled WGS sequence"/>
</dbReference>